<comment type="caution">
    <text evidence="8">The sequence shown here is derived from an EMBL/GenBank/DDBJ whole genome shotgun (WGS) entry which is preliminary data.</text>
</comment>
<dbReference type="AlphaFoldDB" id="A0A395IU03"/>
<evidence type="ECO:0000256" key="3">
    <source>
        <dbReference type="ARBA" id="ARBA00022723"/>
    </source>
</evidence>
<evidence type="ECO:0000256" key="7">
    <source>
        <dbReference type="RuleBase" id="RU000461"/>
    </source>
</evidence>
<keyword evidence="7" id="KW-0560">Oxidoreductase</keyword>
<dbReference type="PRINTS" id="PR00465">
    <property type="entry name" value="EP450IV"/>
</dbReference>
<evidence type="ECO:0000313" key="8">
    <source>
        <dbReference type="EMBL" id="RAL63621.1"/>
    </source>
</evidence>
<dbReference type="PRINTS" id="PR00385">
    <property type="entry name" value="P450"/>
</dbReference>
<dbReference type="InterPro" id="IPR050121">
    <property type="entry name" value="Cytochrome_P450_monoxygenase"/>
</dbReference>
<keyword evidence="5" id="KW-0843">Virulence</keyword>
<evidence type="ECO:0000256" key="1">
    <source>
        <dbReference type="ARBA" id="ARBA00001971"/>
    </source>
</evidence>
<comment type="cofactor">
    <cofactor evidence="1 6">
        <name>heme</name>
        <dbReference type="ChEBI" id="CHEBI:30413"/>
    </cofactor>
</comment>
<keyword evidence="6 7" id="KW-0349">Heme</keyword>
<dbReference type="Gene3D" id="1.10.630.10">
    <property type="entry name" value="Cytochrome P450"/>
    <property type="match status" value="1"/>
</dbReference>
<proteinExistence type="inferred from homology"/>
<keyword evidence="4 6" id="KW-0408">Iron</keyword>
<dbReference type="PROSITE" id="PS00086">
    <property type="entry name" value="CYTOCHROME_P450"/>
    <property type="match status" value="1"/>
</dbReference>
<evidence type="ECO:0000256" key="6">
    <source>
        <dbReference type="PIRSR" id="PIRSR602403-1"/>
    </source>
</evidence>
<protein>
    <recommendedName>
        <fullName evidence="10">Cytochrome P450</fullName>
    </recommendedName>
</protein>
<evidence type="ECO:0008006" key="10">
    <source>
        <dbReference type="Google" id="ProtNLM"/>
    </source>
</evidence>
<dbReference type="GO" id="GO:0005506">
    <property type="term" value="F:iron ion binding"/>
    <property type="evidence" value="ECO:0007669"/>
    <property type="project" value="InterPro"/>
</dbReference>
<keyword evidence="9" id="KW-1185">Reference proteome</keyword>
<dbReference type="GO" id="GO:0016705">
    <property type="term" value="F:oxidoreductase activity, acting on paired donors, with incorporation or reduction of molecular oxygen"/>
    <property type="evidence" value="ECO:0007669"/>
    <property type="project" value="InterPro"/>
</dbReference>
<comment type="similarity">
    <text evidence="2 7">Belongs to the cytochrome P450 family.</text>
</comment>
<evidence type="ECO:0000256" key="2">
    <source>
        <dbReference type="ARBA" id="ARBA00010617"/>
    </source>
</evidence>
<name>A0A395IU03_9HELO</name>
<gene>
    <name evidence="8" type="ORF">DID88_003665</name>
</gene>
<reference evidence="8 9" key="1">
    <citation type="submission" date="2018-06" db="EMBL/GenBank/DDBJ databases">
        <title>Genome Sequence of the Brown Rot Fungal Pathogen Monilinia fructigena.</title>
        <authorList>
            <person name="Landi L."/>
            <person name="De Miccolis Angelini R.M."/>
            <person name="Pollastro S."/>
            <person name="Abate D."/>
            <person name="Faretra F."/>
            <person name="Romanazzi G."/>
        </authorList>
    </citation>
    <scope>NUCLEOTIDE SEQUENCE [LARGE SCALE GENOMIC DNA]</scope>
    <source>
        <strain evidence="8 9">Mfrg269</strain>
    </source>
</reference>
<dbReference type="PANTHER" id="PTHR24305:SF232">
    <property type="entry name" value="P450, PUTATIVE (EUROFUNG)-RELATED"/>
    <property type="match status" value="1"/>
</dbReference>
<dbReference type="GO" id="GO:0004497">
    <property type="term" value="F:monooxygenase activity"/>
    <property type="evidence" value="ECO:0007669"/>
    <property type="project" value="UniProtKB-KW"/>
</dbReference>
<evidence type="ECO:0000313" key="9">
    <source>
        <dbReference type="Proteomes" id="UP000249056"/>
    </source>
</evidence>
<dbReference type="PANTHER" id="PTHR24305">
    <property type="entry name" value="CYTOCHROME P450"/>
    <property type="match status" value="1"/>
</dbReference>
<dbReference type="EMBL" id="QKRW01000018">
    <property type="protein sequence ID" value="RAL63621.1"/>
    <property type="molecule type" value="Genomic_DNA"/>
</dbReference>
<dbReference type="OrthoDB" id="3934656at2759"/>
<keyword evidence="3 6" id="KW-0479">Metal-binding</keyword>
<dbReference type="SUPFAM" id="SSF48264">
    <property type="entry name" value="Cytochrome P450"/>
    <property type="match status" value="1"/>
</dbReference>
<accession>A0A395IU03</accession>
<dbReference type="InterPro" id="IPR001128">
    <property type="entry name" value="Cyt_P450"/>
</dbReference>
<keyword evidence="7" id="KW-0503">Monooxygenase</keyword>
<dbReference type="Proteomes" id="UP000249056">
    <property type="component" value="Unassembled WGS sequence"/>
</dbReference>
<feature type="binding site" description="axial binding residue" evidence="6">
    <location>
        <position position="447"/>
    </location>
    <ligand>
        <name>heme</name>
        <dbReference type="ChEBI" id="CHEBI:30413"/>
    </ligand>
    <ligandPart>
        <name>Fe</name>
        <dbReference type="ChEBI" id="CHEBI:18248"/>
    </ligandPart>
</feature>
<evidence type="ECO:0000256" key="5">
    <source>
        <dbReference type="ARBA" id="ARBA00023026"/>
    </source>
</evidence>
<dbReference type="GO" id="GO:0020037">
    <property type="term" value="F:heme binding"/>
    <property type="evidence" value="ECO:0007669"/>
    <property type="project" value="InterPro"/>
</dbReference>
<dbReference type="InterPro" id="IPR017972">
    <property type="entry name" value="Cyt_P450_CS"/>
</dbReference>
<evidence type="ECO:0000256" key="4">
    <source>
        <dbReference type="ARBA" id="ARBA00023004"/>
    </source>
</evidence>
<dbReference type="InterPro" id="IPR002403">
    <property type="entry name" value="Cyt_P450_E_grp-IV"/>
</dbReference>
<dbReference type="Pfam" id="PF00067">
    <property type="entry name" value="p450"/>
    <property type="match status" value="1"/>
</dbReference>
<organism evidence="8 9">
    <name type="scientific">Monilinia fructigena</name>
    <dbReference type="NCBI Taxonomy" id="38457"/>
    <lineage>
        <taxon>Eukaryota</taxon>
        <taxon>Fungi</taxon>
        <taxon>Dikarya</taxon>
        <taxon>Ascomycota</taxon>
        <taxon>Pezizomycotina</taxon>
        <taxon>Leotiomycetes</taxon>
        <taxon>Helotiales</taxon>
        <taxon>Sclerotiniaceae</taxon>
        <taxon>Monilinia</taxon>
    </lineage>
</organism>
<sequence>MVSAYQIIFDKFSNKMNSYIRVTFLVALPVPESKVTLAVSLLFSAIICHLIWTRYHGGLHRIPGPFLASISSFWKWHVIWQEDMPMRSVHLHEKYGPLVRIGPNHVSASSPEAIRVIYVENRGFPKATTYGILQPQLDGYYDLHNIFSTQDPTIVDMSAWLQFYAFDSLLDVMFSKQIGFLATGSDVDGICEFDHQMMVYFSIWSQVPKLERIISRWKSLTGSLKPNPLYSFILNLVDDRVSQPDESNDMLSWLLRLHRDTPDKLSVREVIGAVYIINVCESYSSSIRTLDTVSPPSSIAAHDVTAITLRTVFYHLSRSPAIHRKLYDEIAEADRLGLISHPARHSEVSSAPYLSAVINEALRIHPGVGTIPERVVPRGGVELHGVEIPEGTITIIGVHTWAVNRSKEIFGEDVECFRPERWIDNAPEKLQSMRKNTFTWGAGARGCIGKNVAMLQMLPIIVELYRHFDFNPADAQKDWHVSGTWITRQTQMDMIVSKKRQDKE</sequence>
<dbReference type="InterPro" id="IPR036396">
    <property type="entry name" value="Cyt_P450_sf"/>
</dbReference>